<evidence type="ECO:0000256" key="5">
    <source>
        <dbReference type="ARBA" id="ARBA00022737"/>
    </source>
</evidence>
<dbReference type="PANTHER" id="PTHR47926:SF373">
    <property type="entry name" value="TETRATRICOPEPTIDE-LIKE HELICAL DOMAIN SUPERFAMILY, DYW DOMAIN-CONTAINING PROTEIN"/>
    <property type="match status" value="1"/>
</dbReference>
<evidence type="ECO:0000259" key="11">
    <source>
        <dbReference type="PROSITE" id="PS51048"/>
    </source>
</evidence>
<comment type="similarity">
    <text evidence="3">Belongs to the PPR family. PCMP-H subfamily.</text>
</comment>
<dbReference type="GO" id="GO:0009451">
    <property type="term" value="P:RNA modification"/>
    <property type="evidence" value="ECO:0007669"/>
    <property type="project" value="InterPro"/>
</dbReference>
<dbReference type="Proteomes" id="UP000298416">
    <property type="component" value="Unassembled WGS sequence"/>
</dbReference>
<dbReference type="GO" id="GO:0008270">
    <property type="term" value="F:zinc ion binding"/>
    <property type="evidence" value="ECO:0007669"/>
    <property type="project" value="InterPro"/>
</dbReference>
<feature type="domain" description="SGS" evidence="11">
    <location>
        <begin position="912"/>
        <end position="998"/>
    </location>
</feature>
<dbReference type="GO" id="GO:0003723">
    <property type="term" value="F:RNA binding"/>
    <property type="evidence" value="ECO:0007669"/>
    <property type="project" value="InterPro"/>
</dbReference>
<feature type="repeat" description="PPR" evidence="9">
    <location>
        <begin position="82"/>
        <end position="116"/>
    </location>
</feature>
<dbReference type="Gene3D" id="1.25.40.10">
    <property type="entry name" value="Tetratricopeptide repeat domain"/>
    <property type="match status" value="4"/>
</dbReference>
<proteinExistence type="inferred from homology"/>
<feature type="region of interest" description="Disordered" evidence="10">
    <location>
        <begin position="907"/>
        <end position="926"/>
    </location>
</feature>
<keyword evidence="8" id="KW-0333">Golgi apparatus</keyword>
<evidence type="ECO:0000256" key="6">
    <source>
        <dbReference type="ARBA" id="ARBA00022824"/>
    </source>
</evidence>
<name>A0A8X8Y3Q7_SALSN</name>
<dbReference type="InterPro" id="IPR046849">
    <property type="entry name" value="E2_motif"/>
</dbReference>
<feature type="repeat" description="PPR" evidence="9">
    <location>
        <begin position="251"/>
        <end position="285"/>
    </location>
</feature>
<dbReference type="Pfam" id="PF05002">
    <property type="entry name" value="SGS"/>
    <property type="match status" value="1"/>
</dbReference>
<gene>
    <name evidence="12" type="ORF">SASPL_116106</name>
</gene>
<evidence type="ECO:0000256" key="2">
    <source>
        <dbReference type="ARBA" id="ARBA00004555"/>
    </source>
</evidence>
<evidence type="ECO:0000256" key="3">
    <source>
        <dbReference type="ARBA" id="ARBA00006643"/>
    </source>
</evidence>
<dbReference type="GO" id="GO:0030008">
    <property type="term" value="C:TRAPP complex"/>
    <property type="evidence" value="ECO:0007669"/>
    <property type="project" value="InterPro"/>
</dbReference>
<dbReference type="InterPro" id="IPR011012">
    <property type="entry name" value="Longin-like_dom_sf"/>
</dbReference>
<evidence type="ECO:0000313" key="12">
    <source>
        <dbReference type="EMBL" id="KAG6425661.1"/>
    </source>
</evidence>
<dbReference type="SUPFAM" id="SSF64356">
    <property type="entry name" value="SNARE-like"/>
    <property type="match status" value="1"/>
</dbReference>
<dbReference type="SUPFAM" id="SSF48452">
    <property type="entry name" value="TPR-like"/>
    <property type="match status" value="1"/>
</dbReference>
<dbReference type="Pfam" id="PF01535">
    <property type="entry name" value="PPR"/>
    <property type="match status" value="4"/>
</dbReference>
<sequence length="1191" mass="132575">MKTVRHISRQIITNTSSAEASIILSLDKHLDLNTLQKLHARIISDPNLCSDTSLAIKLMRAYAARRRPDSTRKVFDKIPERNSVICNVMIRSYVNNHMYQDAILMYKITLASGVFPDHYTFPCVLKACSASDNFRFGVQMHSPAVKKGLDLNLFTGNGLVAMYGKCGNLVEARLVFDGMPFRDIVSWNSLVAGYAQNGRFDEALEVCEEMEMLGVHHNSGTMASLSPAVTDTSVKNVMFVKRIFVNMNSKELVAWNVMISIYTNNSMSDEAVELYTEMEARGIEADSITIASVLPSCGDLSALSLGKRIHGFVKLKRMQPNLSVENALIDMYAKCGCLVEARRVFDEMRIKDVVSWTSMMSAYGRSGKGHEAVELFSKMQDLGIIPDSIAFVSILSACSHAGLLAEGRDYYRMMTERYNISPRVEHFTCMVDLLGRAGLVDEAYSRIKEMPVEPNDRVWGALLNACHVYNNMDIGVIAADRLFELAPNQSGYYVLLSNIYAKARRWSDVTLVRRIMKDRGLKKVPGVSNVELRDQVHTFLAGDRSHHQSKEIYEELEVLVAKMKESGYIPRTETALHDVEEEDKENHLAVHSEKLAIMFMLINSRPGTPIRVTKNIRVCEDCHDAIKLISKITERQITVRDTNRYHHFENGVCSCGLPTIVARNTMMDARTDSVMLPLVARNIQTYDAALDASVSEGADFLIFTLKGGASPEELVSSISGSIKIPIFIMFDSPKDEMSLHSLNSGASGVAVSVDELKLLGEDGSNKLSHIELEEREQQLLDKERTILIEATSVIERAAPLMGDISLLKDAVSQLDQPFSMVIVWHNILLLTAGIGEAVADANKAIELDPSIAKAYLRKGVACFKLDEYQTAKTALENGATLAPADSRFTKLIEECDQRIAEEAQELPTQLAEKPSTGVVTPNNLPPAVELSSREKAASTTRLKYRDIYKDADEDTRRAMQKSFVESNGTVLSTNWKEVGTKKVEGRAPEEMGTLNWLYVKLEFQLEFFGGTEISPSPPVPTASGNNGNMLYIFNRNGVCLLYREWNRPLKTLSSQQDHKLMFGLLFSLKSLTAKMDPTSAEKGNLGVPQLPGQGCSFHSFRTNTYKLSFMESPSGIKLILVTHPRTGDLRDSLKYIYNLYVEYVVKNPLYSPGTPISDPETAANPSYLTKLLISMSEASADDMAAYRLSSR</sequence>
<dbReference type="GO" id="GO:0016192">
    <property type="term" value="P:vesicle-mediated transport"/>
    <property type="evidence" value="ECO:0007669"/>
    <property type="project" value="UniProtKB-KW"/>
</dbReference>
<dbReference type="InterPro" id="IPR046960">
    <property type="entry name" value="PPR_At4g14850-like_plant"/>
</dbReference>
<protein>
    <recommendedName>
        <fullName evidence="11">SGS domain-containing protein</fullName>
    </recommendedName>
</protein>
<feature type="repeat" description="PPR" evidence="9">
    <location>
        <begin position="352"/>
        <end position="386"/>
    </location>
</feature>
<dbReference type="InterPro" id="IPR007699">
    <property type="entry name" value="SGS_dom"/>
</dbReference>
<keyword evidence="6" id="KW-0256">Endoplasmic reticulum</keyword>
<accession>A0A8X8Y3Q7</accession>
<evidence type="ECO:0000256" key="4">
    <source>
        <dbReference type="ARBA" id="ARBA00022448"/>
    </source>
</evidence>
<dbReference type="CDD" id="cd14855">
    <property type="entry name" value="TRAPPC1_MUM2"/>
    <property type="match status" value="1"/>
</dbReference>
<dbReference type="Pfam" id="PF13041">
    <property type="entry name" value="PPR_2"/>
    <property type="match status" value="2"/>
</dbReference>
<dbReference type="InterPro" id="IPR011990">
    <property type="entry name" value="TPR-like_helical_dom_sf"/>
</dbReference>
<evidence type="ECO:0000313" key="13">
    <source>
        <dbReference type="Proteomes" id="UP000298416"/>
    </source>
</evidence>
<dbReference type="GO" id="GO:0005783">
    <property type="term" value="C:endoplasmic reticulum"/>
    <property type="evidence" value="ECO:0007669"/>
    <property type="project" value="UniProtKB-SubCell"/>
</dbReference>
<dbReference type="NCBIfam" id="TIGR00756">
    <property type="entry name" value="PPR"/>
    <property type="match status" value="4"/>
</dbReference>
<dbReference type="PROSITE" id="PS51375">
    <property type="entry name" value="PPR"/>
    <property type="match status" value="5"/>
</dbReference>
<dbReference type="AlphaFoldDB" id="A0A8X8Y3Q7"/>
<dbReference type="FunFam" id="1.25.40.10:FF:002148">
    <property type="entry name" value="Pentatricopeptide repeat-containing protein At2g29760, chloroplastic"/>
    <property type="match status" value="1"/>
</dbReference>
<dbReference type="InterPro" id="IPR007233">
    <property type="entry name" value="TRAPPC"/>
</dbReference>
<evidence type="ECO:0000256" key="9">
    <source>
        <dbReference type="PROSITE-ProRule" id="PRU00708"/>
    </source>
</evidence>
<keyword evidence="7" id="KW-0931">ER-Golgi transport</keyword>
<evidence type="ECO:0000256" key="7">
    <source>
        <dbReference type="ARBA" id="ARBA00022892"/>
    </source>
</evidence>
<feature type="repeat" description="PPR" evidence="9">
    <location>
        <begin position="321"/>
        <end position="351"/>
    </location>
</feature>
<dbReference type="FunFam" id="1.25.40.10:FF:000344">
    <property type="entry name" value="Pentatricopeptide repeat-containing protein"/>
    <property type="match status" value="1"/>
</dbReference>
<comment type="caution">
    <text evidence="12">The sequence shown here is derived from an EMBL/GenBank/DDBJ whole genome shotgun (WGS) entry which is preliminary data.</text>
</comment>
<dbReference type="GO" id="GO:0005794">
    <property type="term" value="C:Golgi apparatus"/>
    <property type="evidence" value="ECO:0007669"/>
    <property type="project" value="UniProtKB-SubCell"/>
</dbReference>
<dbReference type="Pfam" id="PF20430">
    <property type="entry name" value="Eplus_motif"/>
    <property type="match status" value="1"/>
</dbReference>
<dbReference type="InterPro" id="IPR046848">
    <property type="entry name" value="E_motif"/>
</dbReference>
<dbReference type="FunFam" id="3.30.450.70:FF:000006">
    <property type="entry name" value="Trafficking particle complex subunit 1"/>
    <property type="match status" value="1"/>
</dbReference>
<keyword evidence="13" id="KW-1185">Reference proteome</keyword>
<dbReference type="InterPro" id="IPR002885">
    <property type="entry name" value="PPR_rpt"/>
</dbReference>
<evidence type="ECO:0000256" key="8">
    <source>
        <dbReference type="ARBA" id="ARBA00023034"/>
    </source>
</evidence>
<dbReference type="SMART" id="SM01399">
    <property type="entry name" value="Sybindin"/>
    <property type="match status" value="1"/>
</dbReference>
<reference evidence="12" key="2">
    <citation type="submission" date="2020-08" db="EMBL/GenBank/DDBJ databases">
        <title>Plant Genome Project.</title>
        <authorList>
            <person name="Zhang R.-G."/>
        </authorList>
    </citation>
    <scope>NUCLEOTIDE SEQUENCE</scope>
    <source>
        <strain evidence="12">Huo1</strain>
        <tissue evidence="12">Leaf</tissue>
    </source>
</reference>
<dbReference type="EMBL" id="PNBA02000005">
    <property type="protein sequence ID" value="KAG6425661.1"/>
    <property type="molecule type" value="Genomic_DNA"/>
</dbReference>
<evidence type="ECO:0000256" key="1">
    <source>
        <dbReference type="ARBA" id="ARBA00004240"/>
    </source>
</evidence>
<dbReference type="InterPro" id="IPR032867">
    <property type="entry name" value="DYW_dom"/>
</dbReference>
<dbReference type="PANTHER" id="PTHR47926">
    <property type="entry name" value="PENTATRICOPEPTIDE REPEAT-CONTAINING PROTEIN"/>
    <property type="match status" value="1"/>
</dbReference>
<dbReference type="Pfam" id="PF04099">
    <property type="entry name" value="Sybindin"/>
    <property type="match status" value="1"/>
</dbReference>
<feature type="repeat" description="PPR" evidence="9">
    <location>
        <begin position="183"/>
        <end position="217"/>
    </location>
</feature>
<dbReference type="Pfam" id="PF20431">
    <property type="entry name" value="E_motif"/>
    <property type="match status" value="1"/>
</dbReference>
<dbReference type="PROSITE" id="PS51048">
    <property type="entry name" value="SGS"/>
    <property type="match status" value="1"/>
</dbReference>
<dbReference type="Pfam" id="PF14432">
    <property type="entry name" value="DYW_deaminase"/>
    <property type="match status" value="1"/>
</dbReference>
<keyword evidence="4" id="KW-0813">Transport</keyword>
<reference evidence="12" key="1">
    <citation type="submission" date="2018-01" db="EMBL/GenBank/DDBJ databases">
        <authorList>
            <person name="Mao J.F."/>
        </authorList>
    </citation>
    <scope>NUCLEOTIDE SEQUENCE</scope>
    <source>
        <strain evidence="12">Huo1</strain>
        <tissue evidence="12">Leaf</tissue>
    </source>
</reference>
<evidence type="ECO:0000256" key="10">
    <source>
        <dbReference type="SAM" id="MobiDB-lite"/>
    </source>
</evidence>
<comment type="subcellular location">
    <subcellularLocation>
        <location evidence="1">Endoplasmic reticulum</location>
    </subcellularLocation>
    <subcellularLocation>
        <location evidence="2">Golgi apparatus</location>
    </subcellularLocation>
</comment>
<keyword evidence="5" id="KW-0677">Repeat</keyword>
<organism evidence="12">
    <name type="scientific">Salvia splendens</name>
    <name type="common">Scarlet sage</name>
    <dbReference type="NCBI Taxonomy" id="180675"/>
    <lineage>
        <taxon>Eukaryota</taxon>
        <taxon>Viridiplantae</taxon>
        <taxon>Streptophyta</taxon>
        <taxon>Embryophyta</taxon>
        <taxon>Tracheophyta</taxon>
        <taxon>Spermatophyta</taxon>
        <taxon>Magnoliopsida</taxon>
        <taxon>eudicotyledons</taxon>
        <taxon>Gunneridae</taxon>
        <taxon>Pentapetalae</taxon>
        <taxon>asterids</taxon>
        <taxon>lamiids</taxon>
        <taxon>Lamiales</taxon>
        <taxon>Lamiaceae</taxon>
        <taxon>Nepetoideae</taxon>
        <taxon>Mentheae</taxon>
        <taxon>Salviinae</taxon>
        <taxon>Salvia</taxon>
        <taxon>Salvia subgen. Calosphace</taxon>
        <taxon>core Calosphace</taxon>
    </lineage>
</organism>
<dbReference type="Gene3D" id="3.30.450.70">
    <property type="match status" value="1"/>
</dbReference>